<organism evidence="2 3">
    <name type="scientific">Potamilus streckersoni</name>
    <dbReference type="NCBI Taxonomy" id="2493646"/>
    <lineage>
        <taxon>Eukaryota</taxon>
        <taxon>Metazoa</taxon>
        <taxon>Spiralia</taxon>
        <taxon>Lophotrochozoa</taxon>
        <taxon>Mollusca</taxon>
        <taxon>Bivalvia</taxon>
        <taxon>Autobranchia</taxon>
        <taxon>Heteroconchia</taxon>
        <taxon>Palaeoheterodonta</taxon>
        <taxon>Unionida</taxon>
        <taxon>Unionoidea</taxon>
        <taxon>Unionidae</taxon>
        <taxon>Ambleminae</taxon>
        <taxon>Lampsilini</taxon>
        <taxon>Potamilus</taxon>
    </lineage>
</organism>
<dbReference type="EMBL" id="JAEAOA010001893">
    <property type="protein sequence ID" value="KAK3607215.1"/>
    <property type="molecule type" value="Genomic_DNA"/>
</dbReference>
<sequence>MYNHTVPETEIDLSLFITVIDAAGKLGSGILDGNLNWPGSYDECINTQAVVYANKSWPSYPFSGKYCMVGIQIRSPNIPQLAGGPPTLSLGICVPESCNNNDAEALVRKAFTFLSPNLTSQIDPVINCHKRDLEFDCRAIAVSNLQPDIDGFLTLQ</sequence>
<dbReference type="Pfam" id="PF20146">
    <property type="entry name" value="NRF"/>
    <property type="match status" value="1"/>
</dbReference>
<dbReference type="Proteomes" id="UP001195483">
    <property type="component" value="Unassembled WGS sequence"/>
</dbReference>
<accession>A0AAE0WBD1</accession>
<dbReference type="InterPro" id="IPR006621">
    <property type="entry name" value="Nose-resist-to-fluoxetine_N"/>
</dbReference>
<dbReference type="SMART" id="SM00703">
    <property type="entry name" value="NRF"/>
    <property type="match status" value="1"/>
</dbReference>
<proteinExistence type="predicted"/>
<dbReference type="PANTHER" id="PTHR11161:SF0">
    <property type="entry name" value="O-ACYLTRANSFERASE LIKE PROTEIN"/>
    <property type="match status" value="1"/>
</dbReference>
<reference evidence="2" key="1">
    <citation type="journal article" date="2021" name="Genome Biol. Evol.">
        <title>A High-Quality Reference Genome for a Parasitic Bivalve with Doubly Uniparental Inheritance (Bivalvia: Unionida).</title>
        <authorList>
            <person name="Smith C.H."/>
        </authorList>
    </citation>
    <scope>NUCLEOTIDE SEQUENCE</scope>
    <source>
        <strain evidence="2">CHS0354</strain>
    </source>
</reference>
<reference evidence="2" key="2">
    <citation type="journal article" date="2021" name="Genome Biol. Evol.">
        <title>Developing a high-quality reference genome for a parasitic bivalve with doubly uniparental inheritance (Bivalvia: Unionida).</title>
        <authorList>
            <person name="Smith C.H."/>
        </authorList>
    </citation>
    <scope>NUCLEOTIDE SEQUENCE</scope>
    <source>
        <strain evidence="2">CHS0354</strain>
        <tissue evidence="2">Mantle</tissue>
    </source>
</reference>
<dbReference type="InterPro" id="IPR052728">
    <property type="entry name" value="O2_lipid_transport_reg"/>
</dbReference>
<dbReference type="AlphaFoldDB" id="A0AAE0WBD1"/>
<name>A0AAE0WBD1_9BIVA</name>
<dbReference type="PANTHER" id="PTHR11161">
    <property type="entry name" value="O-ACYLTRANSFERASE"/>
    <property type="match status" value="1"/>
</dbReference>
<gene>
    <name evidence="2" type="ORF">CHS0354_031713</name>
</gene>
<protein>
    <recommendedName>
        <fullName evidence="1">Nose resistant-to-fluoxetine protein N-terminal domain-containing protein</fullName>
    </recommendedName>
</protein>
<comment type="caution">
    <text evidence="2">The sequence shown here is derived from an EMBL/GenBank/DDBJ whole genome shotgun (WGS) entry which is preliminary data.</text>
</comment>
<keyword evidence="3" id="KW-1185">Reference proteome</keyword>
<evidence type="ECO:0000259" key="1">
    <source>
        <dbReference type="SMART" id="SM00703"/>
    </source>
</evidence>
<evidence type="ECO:0000313" key="2">
    <source>
        <dbReference type="EMBL" id="KAK3607215.1"/>
    </source>
</evidence>
<evidence type="ECO:0000313" key="3">
    <source>
        <dbReference type="Proteomes" id="UP001195483"/>
    </source>
</evidence>
<reference evidence="2" key="3">
    <citation type="submission" date="2023-05" db="EMBL/GenBank/DDBJ databases">
        <authorList>
            <person name="Smith C.H."/>
        </authorList>
    </citation>
    <scope>NUCLEOTIDE SEQUENCE</scope>
    <source>
        <strain evidence="2">CHS0354</strain>
        <tissue evidence="2">Mantle</tissue>
    </source>
</reference>
<feature type="domain" description="Nose resistant-to-fluoxetine protein N-terminal" evidence="1">
    <location>
        <begin position="7"/>
        <end position="126"/>
    </location>
</feature>